<protein>
    <submittedName>
        <fullName evidence="2">Uncharacterized protein</fullName>
    </submittedName>
</protein>
<name>A4SEF5_CHLPM</name>
<evidence type="ECO:0000313" key="2">
    <source>
        <dbReference type="EMBL" id="ABP36864.1"/>
    </source>
</evidence>
<evidence type="ECO:0000256" key="1">
    <source>
        <dbReference type="SAM" id="SignalP"/>
    </source>
</evidence>
<dbReference type="AlphaFoldDB" id="A4SEF5"/>
<keyword evidence="1" id="KW-0732">Signal</keyword>
<dbReference type="OrthoDB" id="598303at2"/>
<gene>
    <name evidence="2" type="ordered locus">Cvib_0849</name>
</gene>
<reference evidence="2" key="1">
    <citation type="submission" date="2007-03" db="EMBL/GenBank/DDBJ databases">
        <title>Complete sequence of Prosthecochloris vibrioformis DSM 265.</title>
        <authorList>
            <consortium name="US DOE Joint Genome Institute"/>
            <person name="Copeland A."/>
            <person name="Lucas S."/>
            <person name="Lapidus A."/>
            <person name="Barry K."/>
            <person name="Detter J.C."/>
            <person name="Glavina del Rio T."/>
            <person name="Hammon N."/>
            <person name="Israni S."/>
            <person name="Pitluck S."/>
            <person name="Schmutz J."/>
            <person name="Larimer F."/>
            <person name="Land M."/>
            <person name="Hauser L."/>
            <person name="Mikhailova N."/>
            <person name="Li T."/>
            <person name="Overmann J."/>
            <person name="Schuster S.C."/>
            <person name="Bryant D.A."/>
            <person name="Richardson P."/>
        </authorList>
    </citation>
    <scope>NUCLEOTIDE SEQUENCE [LARGE SCALE GENOMIC DNA]</scope>
    <source>
        <strain evidence="2">DSM 265</strain>
    </source>
</reference>
<dbReference type="HOGENOM" id="CLU_1309234_0_0_10"/>
<dbReference type="EMBL" id="CP000607">
    <property type="protein sequence ID" value="ABP36864.1"/>
    <property type="molecule type" value="Genomic_DNA"/>
</dbReference>
<feature type="chain" id="PRO_5002673239" evidence="1">
    <location>
        <begin position="30"/>
        <end position="210"/>
    </location>
</feature>
<feature type="signal peptide" evidence="1">
    <location>
        <begin position="1"/>
        <end position="29"/>
    </location>
</feature>
<proteinExistence type="predicted"/>
<accession>A4SEF5</accession>
<sequence>MHLPKQQNLLLAALLFASALITPLQSASAAWDEPDEKTDTANALIMFLENAQVDITVGEMYAGPTGSVNIGSASVDMPWMDSYDQERSLPEDDVFYDAEVRSRTVENLWHTGPFRTIFNRAPRYRATYSINGGTYSDRTQSVDVYNTGRTSKIKVTFTPPDIMDYCDKDYSYRLQADVATVSFSVTETTASGTYPVSITTQVKISNISSY</sequence>
<organism evidence="2">
    <name type="scientific">Chlorobium phaeovibrioides (strain DSM 265 / 1930)</name>
    <name type="common">Prosthecochloris vibrioformis (strain DSM 265)</name>
    <dbReference type="NCBI Taxonomy" id="290318"/>
    <lineage>
        <taxon>Bacteria</taxon>
        <taxon>Pseudomonadati</taxon>
        <taxon>Chlorobiota</taxon>
        <taxon>Chlorobiia</taxon>
        <taxon>Chlorobiales</taxon>
        <taxon>Chlorobiaceae</taxon>
        <taxon>Chlorobium/Pelodictyon group</taxon>
        <taxon>Chlorobium</taxon>
    </lineage>
</organism>
<dbReference type="KEGG" id="pvi:Cvib_0849"/>